<dbReference type="PIRSF" id="PIRSF006268">
    <property type="entry name" value="ApbE"/>
    <property type="match status" value="1"/>
</dbReference>
<evidence type="ECO:0000256" key="7">
    <source>
        <dbReference type="ARBA" id="ARBA00022827"/>
    </source>
</evidence>
<gene>
    <name evidence="12" type="ORF">JBF11_01835</name>
</gene>
<dbReference type="InterPro" id="IPR003374">
    <property type="entry name" value="ApbE-like_sf"/>
</dbReference>
<evidence type="ECO:0000256" key="2">
    <source>
        <dbReference type="ARBA" id="ARBA00011955"/>
    </source>
</evidence>
<dbReference type="SUPFAM" id="SSF143631">
    <property type="entry name" value="ApbE-like"/>
    <property type="match status" value="1"/>
</dbReference>
<protein>
    <recommendedName>
        <fullName evidence="3 11">FAD:protein FMN transferase</fullName>
        <ecNumber evidence="2 11">2.7.1.180</ecNumber>
    </recommendedName>
    <alternativeName>
        <fullName evidence="9 11">Flavin transferase</fullName>
    </alternativeName>
</protein>
<keyword evidence="7 11" id="KW-0274">FAD</keyword>
<keyword evidence="13" id="KW-1185">Reference proteome</keyword>
<organism evidence="12 13">
    <name type="scientific">Taurinivorans muris</name>
    <dbReference type="NCBI Taxonomy" id="2787751"/>
    <lineage>
        <taxon>Bacteria</taxon>
        <taxon>Pseudomonadati</taxon>
        <taxon>Thermodesulfobacteriota</taxon>
        <taxon>Desulfovibrionia</taxon>
        <taxon>Desulfovibrionales</taxon>
        <taxon>Desulfovibrionaceae</taxon>
        <taxon>Taurinivorans</taxon>
    </lineage>
</organism>
<dbReference type="PANTHER" id="PTHR30040">
    <property type="entry name" value="THIAMINE BIOSYNTHESIS LIPOPROTEIN APBE"/>
    <property type="match status" value="1"/>
</dbReference>
<comment type="similarity">
    <text evidence="11">Belongs to the ApbE family.</text>
</comment>
<dbReference type="Pfam" id="PF02424">
    <property type="entry name" value="ApbE"/>
    <property type="match status" value="1"/>
</dbReference>
<dbReference type="Proteomes" id="UP001058120">
    <property type="component" value="Chromosome"/>
</dbReference>
<evidence type="ECO:0000256" key="3">
    <source>
        <dbReference type="ARBA" id="ARBA00016337"/>
    </source>
</evidence>
<evidence type="ECO:0000256" key="8">
    <source>
        <dbReference type="ARBA" id="ARBA00022842"/>
    </source>
</evidence>
<evidence type="ECO:0000256" key="9">
    <source>
        <dbReference type="ARBA" id="ARBA00031306"/>
    </source>
</evidence>
<evidence type="ECO:0000256" key="10">
    <source>
        <dbReference type="ARBA" id="ARBA00048540"/>
    </source>
</evidence>
<dbReference type="EMBL" id="CP065938">
    <property type="protein sequence ID" value="UWX06082.1"/>
    <property type="molecule type" value="Genomic_DNA"/>
</dbReference>
<dbReference type="EC" id="2.7.1.180" evidence="2 11"/>
<evidence type="ECO:0000256" key="4">
    <source>
        <dbReference type="ARBA" id="ARBA00022630"/>
    </source>
</evidence>
<sequence>MKGLGLFRFFAKKKALHNMGNENLIFVSDMQIKMGTFVNIQCLAASKDLAEECIARAFLHIDRLEQVFSRHDGSSLLSVLNMQGLLCDYPAEFKTVLEHALSIENRTAGAFNPSVLAVLEYLEKNSLVNAKDLQERFALIIKNPVDFADNKIRLKQSGSIVTLDAIAKGYIVDFVANFFEEKGIRNYLINAGGDIRVNGMKSFEKGNEKTWKIAIEDPYKQKNYPAVFSLMRGAVATSGNYEKNFGEKGSHIILPAIQERIGQKECFPQGTAEHVSPFVKSVSVIAPEAMQADAYATALSCMPVDAAVEYVNKHARLACMIIAEDDSKHYSDNWKLR</sequence>
<proteinExistence type="inferred from homology"/>
<evidence type="ECO:0000256" key="1">
    <source>
        <dbReference type="ARBA" id="ARBA00001946"/>
    </source>
</evidence>
<evidence type="ECO:0000256" key="5">
    <source>
        <dbReference type="ARBA" id="ARBA00022679"/>
    </source>
</evidence>
<keyword evidence="4 11" id="KW-0285">Flavoprotein</keyword>
<keyword evidence="8 11" id="KW-0460">Magnesium</keyword>
<keyword evidence="5 11" id="KW-0808">Transferase</keyword>
<dbReference type="PANTHER" id="PTHR30040:SF2">
    <property type="entry name" value="FAD:PROTEIN FMN TRANSFERASE"/>
    <property type="match status" value="1"/>
</dbReference>
<dbReference type="InterPro" id="IPR024932">
    <property type="entry name" value="ApbE"/>
</dbReference>
<dbReference type="Gene3D" id="3.10.520.10">
    <property type="entry name" value="ApbE-like domains"/>
    <property type="match status" value="1"/>
</dbReference>
<accession>A0ABY5Y2Z3</accession>
<comment type="catalytic activity">
    <reaction evidence="10 11">
        <text>L-threonyl-[protein] + FAD = FMN-L-threonyl-[protein] + AMP + H(+)</text>
        <dbReference type="Rhea" id="RHEA:36847"/>
        <dbReference type="Rhea" id="RHEA-COMP:11060"/>
        <dbReference type="Rhea" id="RHEA-COMP:11061"/>
        <dbReference type="ChEBI" id="CHEBI:15378"/>
        <dbReference type="ChEBI" id="CHEBI:30013"/>
        <dbReference type="ChEBI" id="CHEBI:57692"/>
        <dbReference type="ChEBI" id="CHEBI:74257"/>
        <dbReference type="ChEBI" id="CHEBI:456215"/>
        <dbReference type="EC" id="2.7.1.180"/>
    </reaction>
</comment>
<evidence type="ECO:0000313" key="12">
    <source>
        <dbReference type="EMBL" id="UWX06082.1"/>
    </source>
</evidence>
<comment type="cofactor">
    <cofactor evidence="1">
        <name>Mg(2+)</name>
        <dbReference type="ChEBI" id="CHEBI:18420"/>
    </cofactor>
</comment>
<keyword evidence="6 11" id="KW-0479">Metal-binding</keyword>
<dbReference type="RefSeq" id="WP_334315681.1">
    <property type="nucleotide sequence ID" value="NZ_CP065938.1"/>
</dbReference>
<evidence type="ECO:0000313" key="13">
    <source>
        <dbReference type="Proteomes" id="UP001058120"/>
    </source>
</evidence>
<dbReference type="GO" id="GO:0016740">
    <property type="term" value="F:transferase activity"/>
    <property type="evidence" value="ECO:0007669"/>
    <property type="project" value="UniProtKB-KW"/>
</dbReference>
<name>A0ABY5Y2Z3_9BACT</name>
<evidence type="ECO:0000256" key="11">
    <source>
        <dbReference type="PIRNR" id="PIRNR006268"/>
    </source>
</evidence>
<reference evidence="12" key="1">
    <citation type="submission" date="2020-12" db="EMBL/GenBank/DDBJ databases">
        <title>Taurinivorans muris gen. nov., sp. nov., fundamental and realized metabolic niche of a ubiquitous sulfidogenic bacterium in the murine intestine.</title>
        <authorList>
            <person name="Ye H."/>
            <person name="Hanson B.T."/>
            <person name="Loy A."/>
        </authorList>
    </citation>
    <scope>NUCLEOTIDE SEQUENCE</scope>
    <source>
        <strain evidence="12">LT0009</strain>
    </source>
</reference>
<evidence type="ECO:0000256" key="6">
    <source>
        <dbReference type="ARBA" id="ARBA00022723"/>
    </source>
</evidence>